<dbReference type="STRING" id="173990.SAMN05660691_02876"/>
<dbReference type="GO" id="GO:0005524">
    <property type="term" value="F:ATP binding"/>
    <property type="evidence" value="ECO:0007669"/>
    <property type="project" value="InterPro"/>
</dbReference>
<dbReference type="PANTHER" id="PTHR40396">
    <property type="entry name" value="ATPASE-LIKE PROTEIN"/>
    <property type="match status" value="1"/>
</dbReference>
<dbReference type="RefSeq" id="WP_092794767.1">
    <property type="nucleotide sequence ID" value="NZ_FNXF01000011.1"/>
</dbReference>
<proteinExistence type="predicted"/>
<dbReference type="InterPro" id="IPR027417">
    <property type="entry name" value="P-loop_NTPase"/>
</dbReference>
<feature type="domain" description="ATPase AAA-type core" evidence="1">
    <location>
        <begin position="52"/>
        <end position="154"/>
    </location>
</feature>
<dbReference type="AlphaFoldDB" id="A0A1H6MW74"/>
<accession>A0A1H6MW74</accession>
<dbReference type="OrthoDB" id="9809324at2"/>
<evidence type="ECO:0000259" key="1">
    <source>
        <dbReference type="Pfam" id="PF13304"/>
    </source>
</evidence>
<gene>
    <name evidence="2" type="ORF">SAMN05660691_02876</name>
</gene>
<reference evidence="3" key="1">
    <citation type="submission" date="2016-10" db="EMBL/GenBank/DDBJ databases">
        <authorList>
            <person name="Varghese N."/>
            <person name="Submissions S."/>
        </authorList>
    </citation>
    <scope>NUCLEOTIDE SEQUENCE [LARGE SCALE GENOMIC DNA]</scope>
    <source>
        <strain evidence="3">DSM 17616</strain>
    </source>
</reference>
<organism evidence="2 3">
    <name type="scientific">Rheinheimera pacifica</name>
    <dbReference type="NCBI Taxonomy" id="173990"/>
    <lineage>
        <taxon>Bacteria</taxon>
        <taxon>Pseudomonadati</taxon>
        <taxon>Pseudomonadota</taxon>
        <taxon>Gammaproteobacteria</taxon>
        <taxon>Chromatiales</taxon>
        <taxon>Chromatiaceae</taxon>
        <taxon>Rheinheimera</taxon>
    </lineage>
</organism>
<evidence type="ECO:0000313" key="3">
    <source>
        <dbReference type="Proteomes" id="UP000199371"/>
    </source>
</evidence>
<sequence>MLVCFRAENFRSIFEPIELNLRPAPRLRNHKSHVLNPIKDNKDLKVLKTSLIYGANASGKSNIVKAIDFLQQLVISSKASDEKIEYSPFKVTKSPKESSSFYIEFTIQDYHLALTLKLNSERVEYEKLVSFDKSKEKLIYERKITRDFHEFKSDVLKSKSEIDFITGLSKYSPSNSSFIGVISQNEKVQHDLPNSFGPYIRAAFVYLKFCLIVVFPQSRYGGLNDDVLDGTINAYGNNIKEFDTGIDSIHVEKIELSTFSTSLINRIKSDIAKHDQSVKFSHNSKEYTASNQNGEIEIHEVIFKHKDADGNQFEFTTTDESDGTVRLLDLIPVLTCSEDLKDSEKATFIVDEFDRSLHPNLSRLFFEKFLSLDTHAGQLIVTTHQAELLDLDLLRRDEIWFAQKEWDHTTSLYSLNEYGTRHDKDIRKAYLDGLFGAIPMTKG</sequence>
<dbReference type="SUPFAM" id="SSF52540">
    <property type="entry name" value="P-loop containing nucleoside triphosphate hydrolases"/>
    <property type="match status" value="1"/>
</dbReference>
<name>A0A1H6MW74_9GAMM</name>
<dbReference type="EMBL" id="FNXF01000011">
    <property type="protein sequence ID" value="SEI02041.1"/>
    <property type="molecule type" value="Genomic_DNA"/>
</dbReference>
<evidence type="ECO:0000313" key="2">
    <source>
        <dbReference type="EMBL" id="SEI02041.1"/>
    </source>
</evidence>
<dbReference type="Pfam" id="PF13304">
    <property type="entry name" value="AAA_21"/>
    <property type="match status" value="2"/>
</dbReference>
<dbReference type="GO" id="GO:0016887">
    <property type="term" value="F:ATP hydrolysis activity"/>
    <property type="evidence" value="ECO:0007669"/>
    <property type="project" value="InterPro"/>
</dbReference>
<dbReference type="Proteomes" id="UP000199371">
    <property type="component" value="Unassembled WGS sequence"/>
</dbReference>
<dbReference type="PANTHER" id="PTHR40396:SF1">
    <property type="entry name" value="ATPASE AAA-TYPE CORE DOMAIN-CONTAINING PROTEIN"/>
    <property type="match status" value="1"/>
</dbReference>
<protein>
    <recommendedName>
        <fullName evidence="1">ATPase AAA-type core domain-containing protein</fullName>
    </recommendedName>
</protein>
<keyword evidence="3" id="KW-1185">Reference proteome</keyword>
<feature type="domain" description="ATPase AAA-type core" evidence="1">
    <location>
        <begin position="283"/>
        <end position="390"/>
    </location>
</feature>
<dbReference type="Gene3D" id="3.40.50.300">
    <property type="entry name" value="P-loop containing nucleotide triphosphate hydrolases"/>
    <property type="match status" value="2"/>
</dbReference>
<dbReference type="InterPro" id="IPR003959">
    <property type="entry name" value="ATPase_AAA_core"/>
</dbReference>